<comment type="caution">
    <text evidence="2">The sequence shown here is derived from an EMBL/GenBank/DDBJ whole genome shotgun (WGS) entry which is preliminary data.</text>
</comment>
<sequence>MIYAGAHLGAMLHGGPIPWDDDIDVAIDYKHKSSFEKLCKNRANRNVEIFCYKGWNAWKISAGKNEDDKTHWKHEGYNSPYIDVFFVEVRFYWWDPFGSYVRELRPDGSTAEQNFKVEEFYPIEEYYYGGVHVKGPGRNVAKRYELERCFSGEYNHRFEAFFADAVEKEELEIDCCEMYQVGYPFMKEDGKVLSYKTKDSFGGRLERVNLNVRVVK</sequence>
<accession>A0A9W7BMZ2</accession>
<organism evidence="2 3">
    <name type="scientific">Triparma laevis f. inornata</name>
    <dbReference type="NCBI Taxonomy" id="1714386"/>
    <lineage>
        <taxon>Eukaryota</taxon>
        <taxon>Sar</taxon>
        <taxon>Stramenopiles</taxon>
        <taxon>Ochrophyta</taxon>
        <taxon>Bolidophyceae</taxon>
        <taxon>Parmales</taxon>
        <taxon>Triparmaceae</taxon>
        <taxon>Triparma</taxon>
    </lineage>
</organism>
<evidence type="ECO:0000313" key="2">
    <source>
        <dbReference type="EMBL" id="GMH90577.1"/>
    </source>
</evidence>
<dbReference type="GO" id="GO:0009100">
    <property type="term" value="P:glycoprotein metabolic process"/>
    <property type="evidence" value="ECO:0007669"/>
    <property type="project" value="UniProtKB-ARBA"/>
</dbReference>
<gene>
    <name evidence="2" type="ORF">TL16_g11808</name>
</gene>
<dbReference type="EMBL" id="BLQM01000452">
    <property type="protein sequence ID" value="GMH90577.1"/>
    <property type="molecule type" value="Genomic_DNA"/>
</dbReference>
<dbReference type="AlphaFoldDB" id="A0A9W7BMZ2"/>
<dbReference type="InterPro" id="IPR007074">
    <property type="entry name" value="LicD/FKTN/FKRP_NTP_transf"/>
</dbReference>
<dbReference type="Pfam" id="PF04991">
    <property type="entry name" value="LicD"/>
    <property type="match status" value="1"/>
</dbReference>
<evidence type="ECO:0000313" key="3">
    <source>
        <dbReference type="Proteomes" id="UP001162640"/>
    </source>
</evidence>
<proteinExistence type="predicted"/>
<name>A0A9W7BMZ2_9STRA</name>
<reference evidence="3" key="1">
    <citation type="journal article" date="2023" name="Commun. Biol.">
        <title>Genome analysis of Parmales, the sister group of diatoms, reveals the evolutionary specialization of diatoms from phago-mixotrophs to photoautotrophs.</title>
        <authorList>
            <person name="Ban H."/>
            <person name="Sato S."/>
            <person name="Yoshikawa S."/>
            <person name="Yamada K."/>
            <person name="Nakamura Y."/>
            <person name="Ichinomiya M."/>
            <person name="Sato N."/>
            <person name="Blanc-Mathieu R."/>
            <person name="Endo H."/>
            <person name="Kuwata A."/>
            <person name="Ogata H."/>
        </authorList>
    </citation>
    <scope>NUCLEOTIDE SEQUENCE [LARGE SCALE GENOMIC DNA]</scope>
</reference>
<feature type="domain" description="LicD/FKTN/FKRP nucleotidyltransferase" evidence="1">
    <location>
        <begin position="4"/>
        <end position="43"/>
    </location>
</feature>
<dbReference type="Proteomes" id="UP001162640">
    <property type="component" value="Unassembled WGS sequence"/>
</dbReference>
<evidence type="ECO:0000259" key="1">
    <source>
        <dbReference type="Pfam" id="PF04991"/>
    </source>
</evidence>
<protein>
    <recommendedName>
        <fullName evidence="1">LicD/FKTN/FKRP nucleotidyltransferase domain-containing protein</fullName>
    </recommendedName>
</protein>